<dbReference type="Proteomes" id="UP001162501">
    <property type="component" value="Chromosome 6"/>
</dbReference>
<sequence length="197" mass="21384">MLRNQAQQRRSVMLGRSEQSHKALRVHSAGYAVVPSALMLGDNVTRAFECMKSEGLTKHLLTEEKLTSGHSLCGGDIAGRQEWGLCSEAPGNRRQSTVTGAAVPGPQLERSARKDSDLSPVGLIVGTILKSRLQDHPTSAKGPWGASGVSTPSLDSVPRMGWRKTAENSPRALFLRCPVPCTEEFFEEQMFPMKGPD</sequence>
<evidence type="ECO:0000313" key="2">
    <source>
        <dbReference type="Proteomes" id="UP001162501"/>
    </source>
</evidence>
<reference evidence="1" key="1">
    <citation type="submission" date="2023-05" db="EMBL/GenBank/DDBJ databases">
        <authorList>
            <consortium name="ELIXIR-Norway"/>
        </authorList>
    </citation>
    <scope>NUCLEOTIDE SEQUENCE</scope>
</reference>
<organism evidence="1 2">
    <name type="scientific">Rangifer tarandus platyrhynchus</name>
    <name type="common">Svalbard reindeer</name>
    <dbReference type="NCBI Taxonomy" id="3082113"/>
    <lineage>
        <taxon>Eukaryota</taxon>
        <taxon>Metazoa</taxon>
        <taxon>Chordata</taxon>
        <taxon>Craniata</taxon>
        <taxon>Vertebrata</taxon>
        <taxon>Euteleostomi</taxon>
        <taxon>Mammalia</taxon>
        <taxon>Eutheria</taxon>
        <taxon>Laurasiatheria</taxon>
        <taxon>Artiodactyla</taxon>
        <taxon>Ruminantia</taxon>
        <taxon>Pecora</taxon>
        <taxon>Cervidae</taxon>
        <taxon>Odocoileinae</taxon>
        <taxon>Rangifer</taxon>
    </lineage>
</organism>
<name>A0AC60A1F8_RANTA</name>
<dbReference type="EMBL" id="OX596090">
    <property type="protein sequence ID" value="CAN0543387.1"/>
    <property type="molecule type" value="Genomic_DNA"/>
</dbReference>
<evidence type="ECO:0000313" key="1">
    <source>
        <dbReference type="EMBL" id="CAN0543387.1"/>
    </source>
</evidence>
<accession>A0AC60A1F8</accession>
<proteinExistence type="predicted"/>
<protein>
    <submittedName>
        <fullName evidence="1">Uncharacterized protein</fullName>
    </submittedName>
</protein>
<gene>
    <name evidence="1" type="ORF">MRATA1EN22A_LOCUS25667</name>
</gene>
<reference evidence="1" key="2">
    <citation type="submission" date="2025-03" db="EMBL/GenBank/DDBJ databases">
        <authorList>
            <consortium name="ELIXIR-Norway"/>
            <consortium name="Elixir Norway"/>
        </authorList>
    </citation>
    <scope>NUCLEOTIDE SEQUENCE</scope>
</reference>